<dbReference type="EMBL" id="JACIJF010000030">
    <property type="protein sequence ID" value="MBB5712912.1"/>
    <property type="molecule type" value="Genomic_DNA"/>
</dbReference>
<dbReference type="SMART" id="SM00054">
    <property type="entry name" value="EFh"/>
    <property type="match status" value="2"/>
</dbReference>
<evidence type="ECO:0000259" key="1">
    <source>
        <dbReference type="PROSITE" id="PS50222"/>
    </source>
</evidence>
<protein>
    <submittedName>
        <fullName evidence="2">Ca2+-binding EF-hand superfamily protein</fullName>
    </submittedName>
</protein>
<dbReference type="PROSITE" id="PS00018">
    <property type="entry name" value="EF_HAND_1"/>
    <property type="match status" value="2"/>
</dbReference>
<comment type="caution">
    <text evidence="2">The sequence shown here is derived from an EMBL/GenBank/DDBJ whole genome shotgun (WGS) entry which is preliminary data.</text>
</comment>
<dbReference type="InterPro" id="IPR011992">
    <property type="entry name" value="EF-hand-dom_pair"/>
</dbReference>
<gene>
    <name evidence="2" type="ORF">FHT02_004174</name>
</gene>
<dbReference type="Proteomes" id="UP000527143">
    <property type="component" value="Unassembled WGS sequence"/>
</dbReference>
<dbReference type="Pfam" id="PF13202">
    <property type="entry name" value="EF-hand_5"/>
    <property type="match status" value="2"/>
</dbReference>
<dbReference type="AlphaFoldDB" id="A0A840YTD8"/>
<reference evidence="2 3" key="1">
    <citation type="submission" date="2020-08" db="EMBL/GenBank/DDBJ databases">
        <title>Genomic Encyclopedia of Type Strains, Phase IV (KMG-IV): sequencing the most valuable type-strain genomes for metagenomic binning, comparative biology and taxonomic classification.</title>
        <authorList>
            <person name="Goeker M."/>
        </authorList>
    </citation>
    <scope>NUCLEOTIDE SEQUENCE [LARGE SCALE GENOMIC DNA]</scope>
    <source>
        <strain evidence="2 3">DSM 26736</strain>
    </source>
</reference>
<dbReference type="InterPro" id="IPR002048">
    <property type="entry name" value="EF_hand_dom"/>
</dbReference>
<accession>A0A840YTD8</accession>
<dbReference type="GO" id="GO:0005509">
    <property type="term" value="F:calcium ion binding"/>
    <property type="evidence" value="ECO:0007669"/>
    <property type="project" value="InterPro"/>
</dbReference>
<dbReference type="InterPro" id="IPR018247">
    <property type="entry name" value="EF_Hand_1_Ca_BS"/>
</dbReference>
<dbReference type="RefSeq" id="WP_184091781.1">
    <property type="nucleotide sequence ID" value="NZ_JACIJF010000030.1"/>
</dbReference>
<proteinExistence type="predicted"/>
<name>A0A840YTD8_9SPHN</name>
<dbReference type="SUPFAM" id="SSF47473">
    <property type="entry name" value="EF-hand"/>
    <property type="match status" value="1"/>
</dbReference>
<feature type="domain" description="EF-hand" evidence="1">
    <location>
        <begin position="83"/>
        <end position="118"/>
    </location>
</feature>
<feature type="domain" description="EF-hand" evidence="1">
    <location>
        <begin position="35"/>
        <end position="64"/>
    </location>
</feature>
<dbReference type="Gene3D" id="1.10.238.10">
    <property type="entry name" value="EF-hand"/>
    <property type="match status" value="1"/>
</dbReference>
<evidence type="ECO:0000313" key="3">
    <source>
        <dbReference type="Proteomes" id="UP000527143"/>
    </source>
</evidence>
<sequence>MALGLLMTMVLSLMSDQRDKGQPKSEIKLDFSLDEKMIRRFDVDRDGELSLPEFQNAIVAQLRIAASSAGHESRTLRESDLSNFKAGLVAPFRTFDLNANGSVNITEMRNAIERQTRRGKRP</sequence>
<evidence type="ECO:0000313" key="2">
    <source>
        <dbReference type="EMBL" id="MBB5712912.1"/>
    </source>
</evidence>
<keyword evidence="3" id="KW-1185">Reference proteome</keyword>
<organism evidence="2 3">
    <name type="scientific">Sphingomonas xinjiangensis</name>
    <dbReference type="NCBI Taxonomy" id="643568"/>
    <lineage>
        <taxon>Bacteria</taxon>
        <taxon>Pseudomonadati</taxon>
        <taxon>Pseudomonadota</taxon>
        <taxon>Alphaproteobacteria</taxon>
        <taxon>Sphingomonadales</taxon>
        <taxon>Sphingomonadaceae</taxon>
        <taxon>Sphingomonas</taxon>
    </lineage>
</organism>
<dbReference type="PROSITE" id="PS50222">
    <property type="entry name" value="EF_HAND_2"/>
    <property type="match status" value="2"/>
</dbReference>